<protein>
    <submittedName>
        <fullName evidence="1">Glycosyltransferase</fullName>
    </submittedName>
</protein>
<dbReference type="InterPro" id="IPR029044">
    <property type="entry name" value="Nucleotide-diphossugar_trans"/>
</dbReference>
<keyword evidence="1" id="KW-0808">Transferase</keyword>
<dbReference type="EMBL" id="RQFF01000007">
    <property type="protein sequence ID" value="TGK76685.1"/>
    <property type="molecule type" value="Genomic_DNA"/>
</dbReference>
<evidence type="ECO:0000313" key="1">
    <source>
        <dbReference type="EMBL" id="TGK76685.1"/>
    </source>
</evidence>
<dbReference type="GO" id="GO:0016740">
    <property type="term" value="F:transferase activity"/>
    <property type="evidence" value="ECO:0007669"/>
    <property type="project" value="UniProtKB-KW"/>
</dbReference>
<accession>A0A6N4QQR0</accession>
<sequence>MDSNKLIIFAKQPELGKVKTRLSVTIGEEKTLKIYFELLKITVAVTSKLSIKKIVYWDHLKENPLYDFGFGFENEVQEKGDLGFKMEVAFRKEFQRGAKKILIIGTDCPYLKESILLDAYKKLDESDFVIGPARDGGYYLLGMKEVSPFLFHSIPWSTKDVLSLTIDSIKKENKTYSLMDELGDIDDIDDLKFWKGSDY</sequence>
<dbReference type="AlphaFoldDB" id="A0A6N4QQR0"/>
<evidence type="ECO:0000313" key="2">
    <source>
        <dbReference type="Proteomes" id="UP000297239"/>
    </source>
</evidence>
<dbReference type="RefSeq" id="WP_135631377.1">
    <property type="nucleotide sequence ID" value="NZ_JAMQPQ010000004.1"/>
</dbReference>
<comment type="caution">
    <text evidence="1">The sequence shown here is derived from an EMBL/GenBank/DDBJ whole genome shotgun (WGS) entry which is preliminary data.</text>
</comment>
<dbReference type="PANTHER" id="PTHR36529">
    <property type="entry name" value="SLL1095 PROTEIN"/>
    <property type="match status" value="1"/>
</dbReference>
<dbReference type="SUPFAM" id="SSF53448">
    <property type="entry name" value="Nucleotide-diphospho-sugar transferases"/>
    <property type="match status" value="1"/>
</dbReference>
<gene>
    <name evidence="1" type="ORF">EHQ18_01595</name>
</gene>
<proteinExistence type="predicted"/>
<dbReference type="OrthoDB" id="9810303at2"/>
<name>A0A6N4QQR0_9LEPT</name>
<dbReference type="NCBIfam" id="TIGR04282">
    <property type="entry name" value="glyco_like_cofC"/>
    <property type="match status" value="1"/>
</dbReference>
<dbReference type="PANTHER" id="PTHR36529:SF1">
    <property type="entry name" value="GLYCOSYLTRANSFERASE"/>
    <property type="match status" value="1"/>
</dbReference>
<dbReference type="Gene3D" id="3.90.550.10">
    <property type="entry name" value="Spore Coat Polysaccharide Biosynthesis Protein SpsA, Chain A"/>
    <property type="match status" value="1"/>
</dbReference>
<reference evidence="1" key="1">
    <citation type="journal article" date="2019" name="PLoS Negl. Trop. Dis.">
        <title>Revisiting the worldwide diversity of Leptospira species in the environment.</title>
        <authorList>
            <person name="Vincent A.T."/>
            <person name="Schiettekatte O."/>
            <person name="Bourhy P."/>
            <person name="Veyrier F.J."/>
            <person name="Picardeau M."/>
        </authorList>
    </citation>
    <scope>NUCLEOTIDE SEQUENCE [LARGE SCALE GENOMIC DNA]</scope>
    <source>
        <strain evidence="1">201800293</strain>
    </source>
</reference>
<dbReference type="Pfam" id="PF09837">
    <property type="entry name" value="DUF2064"/>
    <property type="match status" value="1"/>
</dbReference>
<organism evidence="1 2">
    <name type="scientific">Leptospira kanakyensis</name>
    <dbReference type="NCBI Taxonomy" id="2484968"/>
    <lineage>
        <taxon>Bacteria</taxon>
        <taxon>Pseudomonadati</taxon>
        <taxon>Spirochaetota</taxon>
        <taxon>Spirochaetia</taxon>
        <taxon>Leptospirales</taxon>
        <taxon>Leptospiraceae</taxon>
        <taxon>Leptospira</taxon>
    </lineage>
</organism>
<dbReference type="Proteomes" id="UP000297239">
    <property type="component" value="Unassembled WGS sequence"/>
</dbReference>
<dbReference type="InterPro" id="IPR018641">
    <property type="entry name" value="Trfase_1_rSAM/seldom-assoc"/>
</dbReference>
<keyword evidence="2" id="KW-1185">Reference proteome</keyword>